<dbReference type="EC" id="4.2.3.-" evidence="6"/>
<comment type="similarity">
    <text evidence="2 6">Belongs to the terpene synthase family.</text>
</comment>
<dbReference type="GO" id="GO:0010333">
    <property type="term" value="F:terpene synthase activity"/>
    <property type="evidence" value="ECO:0007669"/>
    <property type="project" value="InterPro"/>
</dbReference>
<name>A0A9P5TDF0_9AGAM</name>
<dbReference type="PANTHER" id="PTHR35201:SF4">
    <property type="entry name" value="BETA-PINACENE SYNTHASE-RELATED"/>
    <property type="match status" value="1"/>
</dbReference>
<keyword evidence="5 6" id="KW-0456">Lyase</keyword>
<comment type="caution">
    <text evidence="8">The sequence shown here is derived from an EMBL/GenBank/DDBJ whole genome shotgun (WGS) entry which is preliminary data.</text>
</comment>
<evidence type="ECO:0000256" key="1">
    <source>
        <dbReference type="ARBA" id="ARBA00001946"/>
    </source>
</evidence>
<evidence type="ECO:0000256" key="7">
    <source>
        <dbReference type="SAM" id="MobiDB-lite"/>
    </source>
</evidence>
<protein>
    <recommendedName>
        <fullName evidence="6">Terpene synthase</fullName>
        <ecNumber evidence="6">4.2.3.-</ecNumber>
    </recommendedName>
</protein>
<reference evidence="8" key="2">
    <citation type="journal article" date="2020" name="Nat. Commun.">
        <title>Large-scale genome sequencing of mycorrhizal fungi provides insights into the early evolution of symbiotic traits.</title>
        <authorList>
            <person name="Miyauchi S."/>
            <person name="Kiss E."/>
            <person name="Kuo A."/>
            <person name="Drula E."/>
            <person name="Kohler A."/>
            <person name="Sanchez-Garcia M."/>
            <person name="Morin E."/>
            <person name="Andreopoulos B."/>
            <person name="Barry K.W."/>
            <person name="Bonito G."/>
            <person name="Buee M."/>
            <person name="Carver A."/>
            <person name="Chen C."/>
            <person name="Cichocki N."/>
            <person name="Clum A."/>
            <person name="Culley D."/>
            <person name="Crous P.W."/>
            <person name="Fauchery L."/>
            <person name="Girlanda M."/>
            <person name="Hayes R.D."/>
            <person name="Keri Z."/>
            <person name="LaButti K."/>
            <person name="Lipzen A."/>
            <person name="Lombard V."/>
            <person name="Magnuson J."/>
            <person name="Maillard F."/>
            <person name="Murat C."/>
            <person name="Nolan M."/>
            <person name="Ohm R.A."/>
            <person name="Pangilinan J."/>
            <person name="Pereira M.F."/>
            <person name="Perotto S."/>
            <person name="Peter M."/>
            <person name="Pfister S."/>
            <person name="Riley R."/>
            <person name="Sitrit Y."/>
            <person name="Stielow J.B."/>
            <person name="Szollosi G."/>
            <person name="Zifcakova L."/>
            <person name="Stursova M."/>
            <person name="Spatafora J.W."/>
            <person name="Tedersoo L."/>
            <person name="Vaario L.M."/>
            <person name="Yamada A."/>
            <person name="Yan M."/>
            <person name="Wang P."/>
            <person name="Xu J."/>
            <person name="Bruns T."/>
            <person name="Baldrian P."/>
            <person name="Vilgalys R."/>
            <person name="Dunand C."/>
            <person name="Henrissat B."/>
            <person name="Grigoriev I.V."/>
            <person name="Hibbett D."/>
            <person name="Nagy L.G."/>
            <person name="Martin F.M."/>
        </authorList>
    </citation>
    <scope>NUCLEOTIDE SEQUENCE</scope>
    <source>
        <strain evidence="8">Prilba</strain>
    </source>
</reference>
<evidence type="ECO:0000256" key="6">
    <source>
        <dbReference type="RuleBase" id="RU366034"/>
    </source>
</evidence>
<dbReference type="PANTHER" id="PTHR35201">
    <property type="entry name" value="TERPENE SYNTHASE"/>
    <property type="match status" value="1"/>
</dbReference>
<dbReference type="Gene3D" id="1.10.600.10">
    <property type="entry name" value="Farnesyl Diphosphate Synthase"/>
    <property type="match status" value="1"/>
</dbReference>
<comment type="cofactor">
    <cofactor evidence="1 6">
        <name>Mg(2+)</name>
        <dbReference type="ChEBI" id="CHEBI:18420"/>
    </cofactor>
</comment>
<dbReference type="GO" id="GO:0046872">
    <property type="term" value="F:metal ion binding"/>
    <property type="evidence" value="ECO:0007669"/>
    <property type="project" value="UniProtKB-KW"/>
</dbReference>
<evidence type="ECO:0000313" key="8">
    <source>
        <dbReference type="EMBL" id="KAF8486346.1"/>
    </source>
</evidence>
<evidence type="ECO:0000313" key="9">
    <source>
        <dbReference type="Proteomes" id="UP000759537"/>
    </source>
</evidence>
<organism evidence="8 9">
    <name type="scientific">Russula ochroleuca</name>
    <dbReference type="NCBI Taxonomy" id="152965"/>
    <lineage>
        <taxon>Eukaryota</taxon>
        <taxon>Fungi</taxon>
        <taxon>Dikarya</taxon>
        <taxon>Basidiomycota</taxon>
        <taxon>Agaricomycotina</taxon>
        <taxon>Agaricomycetes</taxon>
        <taxon>Russulales</taxon>
        <taxon>Russulaceae</taxon>
        <taxon>Russula</taxon>
    </lineage>
</organism>
<dbReference type="GO" id="GO:0008299">
    <property type="term" value="P:isoprenoid biosynthetic process"/>
    <property type="evidence" value="ECO:0007669"/>
    <property type="project" value="UniProtKB-ARBA"/>
</dbReference>
<feature type="region of interest" description="Disordered" evidence="7">
    <location>
        <begin position="1"/>
        <end position="22"/>
    </location>
</feature>
<dbReference type="EMBL" id="WHVB01000002">
    <property type="protein sequence ID" value="KAF8486346.1"/>
    <property type="molecule type" value="Genomic_DNA"/>
</dbReference>
<evidence type="ECO:0000256" key="2">
    <source>
        <dbReference type="ARBA" id="ARBA00006333"/>
    </source>
</evidence>
<dbReference type="InterPro" id="IPR034686">
    <property type="entry name" value="Terpene_cyclase-like_2"/>
</dbReference>
<evidence type="ECO:0000256" key="5">
    <source>
        <dbReference type="ARBA" id="ARBA00023239"/>
    </source>
</evidence>
<dbReference type="InterPro" id="IPR008949">
    <property type="entry name" value="Isoprenoid_synthase_dom_sf"/>
</dbReference>
<keyword evidence="9" id="KW-1185">Reference proteome</keyword>
<dbReference type="AlphaFoldDB" id="A0A9P5TDF0"/>
<sequence length="370" mass="41608">MTLDTHQSRQPSNPSLSSDTKMSSLPQYHLPDPLAQWPWPRKLSEHFAEVKPEADAWLRSFQALDAKSQRSFDLCNFSLLGSLVYPLLDKDGVRVACDLMALFFMYDEFTDKVDGDGARLYAEMVMDAIRNPHKERPQGEPQLGEIARQFWLRAIKVSSPAAQTRFISSFSEYVFAVIDEASDRTRGRIRGIEDYLQLTRLTAGGYPSFVAVEAGLNIPDEAMAHPALVSLCSLAAESLVLTNDMYSYNIEQASGHDGHNIVTVVMNEKGVDLDGALAWLGEYHGQVLARFQAQRRTVPSWGRTVDSDVEAFVERLGYWIRGIDCWSLETERYFGTKGPEVQKHRLVTLLPKVKRSDVTPMMAQPSAEMP</sequence>
<proteinExistence type="inferred from homology"/>
<keyword evidence="4 6" id="KW-0460">Magnesium</keyword>
<accession>A0A9P5TDF0</accession>
<gene>
    <name evidence="8" type="ORF">DFH94DRAFT_850389</name>
</gene>
<reference evidence="8" key="1">
    <citation type="submission" date="2019-10" db="EMBL/GenBank/DDBJ databases">
        <authorList>
            <consortium name="DOE Joint Genome Institute"/>
            <person name="Kuo A."/>
            <person name="Miyauchi S."/>
            <person name="Kiss E."/>
            <person name="Drula E."/>
            <person name="Kohler A."/>
            <person name="Sanchez-Garcia M."/>
            <person name="Andreopoulos B."/>
            <person name="Barry K.W."/>
            <person name="Bonito G."/>
            <person name="Buee M."/>
            <person name="Carver A."/>
            <person name="Chen C."/>
            <person name="Cichocki N."/>
            <person name="Clum A."/>
            <person name="Culley D."/>
            <person name="Crous P.W."/>
            <person name="Fauchery L."/>
            <person name="Girlanda M."/>
            <person name="Hayes R."/>
            <person name="Keri Z."/>
            <person name="LaButti K."/>
            <person name="Lipzen A."/>
            <person name="Lombard V."/>
            <person name="Magnuson J."/>
            <person name="Maillard F."/>
            <person name="Morin E."/>
            <person name="Murat C."/>
            <person name="Nolan M."/>
            <person name="Ohm R."/>
            <person name="Pangilinan J."/>
            <person name="Pereira M."/>
            <person name="Perotto S."/>
            <person name="Peter M."/>
            <person name="Riley R."/>
            <person name="Sitrit Y."/>
            <person name="Stielow B."/>
            <person name="Szollosi G."/>
            <person name="Zifcakova L."/>
            <person name="Stursova M."/>
            <person name="Spatafora J.W."/>
            <person name="Tedersoo L."/>
            <person name="Vaario L.-M."/>
            <person name="Yamada A."/>
            <person name="Yan M."/>
            <person name="Wang P."/>
            <person name="Xu J."/>
            <person name="Bruns T."/>
            <person name="Baldrian P."/>
            <person name="Vilgalys R."/>
            <person name="Henrissat B."/>
            <person name="Grigoriev I.V."/>
            <person name="Hibbett D."/>
            <person name="Nagy L.G."/>
            <person name="Martin F.M."/>
        </authorList>
    </citation>
    <scope>NUCLEOTIDE SEQUENCE</scope>
    <source>
        <strain evidence="8">Prilba</strain>
    </source>
</reference>
<dbReference type="Proteomes" id="UP000759537">
    <property type="component" value="Unassembled WGS sequence"/>
</dbReference>
<dbReference type="OrthoDB" id="6486656at2759"/>
<evidence type="ECO:0000256" key="3">
    <source>
        <dbReference type="ARBA" id="ARBA00022723"/>
    </source>
</evidence>
<dbReference type="SUPFAM" id="SSF48576">
    <property type="entry name" value="Terpenoid synthases"/>
    <property type="match status" value="1"/>
</dbReference>
<keyword evidence="3 6" id="KW-0479">Metal-binding</keyword>
<dbReference type="Pfam" id="PF19086">
    <property type="entry name" value="Terpene_syn_C_2"/>
    <property type="match status" value="1"/>
</dbReference>
<evidence type="ECO:0000256" key="4">
    <source>
        <dbReference type="ARBA" id="ARBA00022842"/>
    </source>
</evidence>